<accession>X7XPV6</accession>
<evidence type="ECO:0000313" key="2">
    <source>
        <dbReference type="Proteomes" id="UP000020561"/>
    </source>
</evidence>
<comment type="caution">
    <text evidence="1">The sequence shown here is derived from an EMBL/GenBank/DDBJ whole genome shotgun (WGS) entry which is preliminary data.</text>
</comment>
<gene>
    <name evidence="1" type="ORF">I545_6921</name>
</gene>
<keyword evidence="1" id="KW-0436">Ligase</keyword>
<dbReference type="AlphaFoldDB" id="X7XPV6"/>
<reference evidence="1 2" key="1">
    <citation type="submission" date="2013-12" db="EMBL/GenBank/DDBJ databases">
        <authorList>
            <person name="Brown-Elliot B."/>
            <person name="Wallace R."/>
            <person name="Lenaerts A."/>
            <person name="Ordway D."/>
            <person name="DeGroote M.A."/>
            <person name="Parker T."/>
            <person name="Sizemore C."/>
            <person name="Tallon L.J."/>
            <person name="Sadzewicz L.K."/>
            <person name="Sengamalay N."/>
            <person name="Fraser C.M."/>
            <person name="Hine E."/>
            <person name="Shefchek K.A."/>
            <person name="Das S.P."/>
            <person name="Tettelin H."/>
        </authorList>
    </citation>
    <scope>NUCLEOTIDE SEQUENCE [LARGE SCALE GENOMIC DNA]</scope>
    <source>
        <strain evidence="1 2">662</strain>
    </source>
</reference>
<dbReference type="RefSeq" id="WP_155257063.1">
    <property type="nucleotide sequence ID" value="NZ_JAOA01000041.1"/>
</dbReference>
<organism evidence="1 2">
    <name type="scientific">Mycobacterium kansasii 662</name>
    <dbReference type="NCBI Taxonomy" id="1299326"/>
    <lineage>
        <taxon>Bacteria</taxon>
        <taxon>Bacillati</taxon>
        <taxon>Actinomycetota</taxon>
        <taxon>Actinomycetes</taxon>
        <taxon>Mycobacteriales</taxon>
        <taxon>Mycobacteriaceae</taxon>
        <taxon>Mycobacterium</taxon>
    </lineage>
</organism>
<name>X7XPV6_MYCKA</name>
<protein>
    <submittedName>
        <fullName evidence="1">Putative FATTY-ACID-CoA LIGASE FADD9 domain protein</fullName>
    </submittedName>
</protein>
<dbReference type="Proteomes" id="UP000020561">
    <property type="component" value="Unassembled WGS sequence"/>
</dbReference>
<proteinExistence type="predicted"/>
<evidence type="ECO:0000313" key="1">
    <source>
        <dbReference type="EMBL" id="ETZ96615.1"/>
    </source>
</evidence>
<dbReference type="GO" id="GO:0016874">
    <property type="term" value="F:ligase activity"/>
    <property type="evidence" value="ECO:0007669"/>
    <property type="project" value="UniProtKB-KW"/>
</dbReference>
<dbReference type="PATRIC" id="fig|1299326.3.peg.6641"/>
<dbReference type="EMBL" id="JAOA01000041">
    <property type="protein sequence ID" value="ETZ96615.1"/>
    <property type="molecule type" value="Genomic_DNA"/>
</dbReference>
<sequence length="51" mass="5720">MKPLIADSLQTVAKEAGLQSYEVPRDFLIETTPFTLENGLLTGIRKLAWRS</sequence>